<protein>
    <submittedName>
        <fullName evidence="1">Uncharacterized protein</fullName>
    </submittedName>
</protein>
<accession>A0A8T4IEA3</accession>
<name>A0A8T4IEA3_9SPHN</name>
<evidence type="ECO:0000313" key="2">
    <source>
        <dbReference type="Proteomes" id="UP000676996"/>
    </source>
</evidence>
<dbReference type="RefSeq" id="WP_284053671.1">
    <property type="nucleotide sequence ID" value="NZ_JAGRQC010000002.1"/>
</dbReference>
<proteinExistence type="predicted"/>
<dbReference type="EMBL" id="JAGRQC010000002">
    <property type="protein sequence ID" value="MBR0552392.1"/>
    <property type="molecule type" value="Genomic_DNA"/>
</dbReference>
<gene>
    <name evidence="1" type="ORF">J7S20_07730</name>
</gene>
<dbReference type="Proteomes" id="UP000676996">
    <property type="component" value="Unassembled WGS sequence"/>
</dbReference>
<sequence>MFALPLLALLGGAAPVAGVFGGGMVQTQTFTFHERIIIRVPRVSDDRAAARGYSRSRSVTWHEEDSDDCVDPGRFVGAGISSERSIDFLTRDGQRLRAKLEDACPALDYYSMVYVRPGKDGKICANRDSVRSRAGGQCQIAAFKRLVASR</sequence>
<evidence type="ECO:0000313" key="1">
    <source>
        <dbReference type="EMBL" id="MBR0552392.1"/>
    </source>
</evidence>
<reference evidence="1" key="1">
    <citation type="submission" date="2021-04" db="EMBL/GenBank/DDBJ databases">
        <title>Ouciella asimina sp. nov., isolated from the surface seawater in the hydrothermal field of Okinawa Trough.</title>
        <authorList>
            <person name="Shuang W."/>
        </authorList>
    </citation>
    <scope>NUCLEOTIDE SEQUENCE</scope>
    <source>
        <strain evidence="1">LXI357</strain>
    </source>
</reference>
<organism evidence="1 2">
    <name type="scientific">Stakelama marina</name>
    <dbReference type="NCBI Taxonomy" id="2826939"/>
    <lineage>
        <taxon>Bacteria</taxon>
        <taxon>Pseudomonadati</taxon>
        <taxon>Pseudomonadota</taxon>
        <taxon>Alphaproteobacteria</taxon>
        <taxon>Sphingomonadales</taxon>
        <taxon>Sphingomonadaceae</taxon>
        <taxon>Stakelama</taxon>
    </lineage>
</organism>
<comment type="caution">
    <text evidence="1">The sequence shown here is derived from an EMBL/GenBank/DDBJ whole genome shotgun (WGS) entry which is preliminary data.</text>
</comment>
<dbReference type="AlphaFoldDB" id="A0A8T4IEA3"/>
<keyword evidence="2" id="KW-1185">Reference proteome</keyword>